<reference evidence="1" key="1">
    <citation type="submission" date="2018-02" db="EMBL/GenBank/DDBJ databases">
        <title>Rhizophora mucronata_Transcriptome.</title>
        <authorList>
            <person name="Meera S.P."/>
            <person name="Sreeshan A."/>
            <person name="Augustine A."/>
        </authorList>
    </citation>
    <scope>NUCLEOTIDE SEQUENCE</scope>
    <source>
        <tissue evidence="1">Leaf</tissue>
    </source>
</reference>
<sequence>MSGTIIVYESQLLSKSRLRWTTTTETYS</sequence>
<protein>
    <submittedName>
        <fullName evidence="1">Uncharacterized protein</fullName>
    </submittedName>
</protein>
<proteinExistence type="predicted"/>
<organism evidence="1">
    <name type="scientific">Rhizophora mucronata</name>
    <name type="common">Asiatic mangrove</name>
    <dbReference type="NCBI Taxonomy" id="61149"/>
    <lineage>
        <taxon>Eukaryota</taxon>
        <taxon>Viridiplantae</taxon>
        <taxon>Streptophyta</taxon>
        <taxon>Embryophyta</taxon>
        <taxon>Tracheophyta</taxon>
        <taxon>Spermatophyta</taxon>
        <taxon>Magnoliopsida</taxon>
        <taxon>eudicotyledons</taxon>
        <taxon>Gunneridae</taxon>
        <taxon>Pentapetalae</taxon>
        <taxon>rosids</taxon>
        <taxon>fabids</taxon>
        <taxon>Malpighiales</taxon>
        <taxon>Rhizophoraceae</taxon>
        <taxon>Rhizophora</taxon>
    </lineage>
</organism>
<evidence type="ECO:0000313" key="1">
    <source>
        <dbReference type="EMBL" id="MBX47175.1"/>
    </source>
</evidence>
<dbReference type="EMBL" id="GGEC01066691">
    <property type="protein sequence ID" value="MBX47175.1"/>
    <property type="molecule type" value="Transcribed_RNA"/>
</dbReference>
<dbReference type="AlphaFoldDB" id="A0A2P2NXI4"/>
<name>A0A2P2NXI4_RHIMU</name>
<accession>A0A2P2NXI4</accession>